<dbReference type="InterPro" id="IPR011004">
    <property type="entry name" value="Trimer_LpxA-like_sf"/>
</dbReference>
<dbReference type="InterPro" id="IPR025877">
    <property type="entry name" value="MobA-like_NTP_Trfase"/>
</dbReference>
<dbReference type="GO" id="GO:0016020">
    <property type="term" value="C:membrane"/>
    <property type="evidence" value="ECO:0007669"/>
    <property type="project" value="GOC"/>
</dbReference>
<comment type="caution">
    <text evidence="18">Lacks conserved residue(s) required for the propagation of feature annotation.</text>
</comment>
<evidence type="ECO:0000256" key="10">
    <source>
        <dbReference type="ARBA" id="ARBA00022960"/>
    </source>
</evidence>
<comment type="function">
    <text evidence="17 18">Catalyzes the last two sequential reactions in the de novo biosynthetic pathway for UDP-N-acetylglucosamine (UDP-GlcNAc). The C-terminal domain catalyzes the transfer of acetyl group from acetyl coenzyme A to glucosamine-1-phosphate (GlcN-1-P) to produce N-acetylglucosamine-1-phosphate (GlcNAc-1-P), which is converted into UDP-GlcNAc by the transfer of uridine 5-monophosphate (from uridine 5-triphosphate), a reaction catalyzed by the N-terminal domain.</text>
</comment>
<dbReference type="Pfam" id="PF00132">
    <property type="entry name" value="Hexapep"/>
    <property type="match status" value="1"/>
</dbReference>
<evidence type="ECO:0000313" key="22">
    <source>
        <dbReference type="Proteomes" id="UP000198949"/>
    </source>
</evidence>
<evidence type="ECO:0000256" key="2">
    <source>
        <dbReference type="ARBA" id="ARBA00007707"/>
    </source>
</evidence>
<feature type="binding site" evidence="18">
    <location>
        <position position="427"/>
    </location>
    <ligand>
        <name>acetyl-CoA</name>
        <dbReference type="ChEBI" id="CHEBI:57288"/>
    </ligand>
</feature>
<feature type="binding site" evidence="18">
    <location>
        <position position="337"/>
    </location>
    <ligand>
        <name>UDP-N-acetyl-alpha-D-glucosamine</name>
        <dbReference type="ChEBI" id="CHEBI:57705"/>
    </ligand>
</feature>
<feature type="region of interest" description="Linker" evidence="18">
    <location>
        <begin position="235"/>
        <end position="255"/>
    </location>
</feature>
<comment type="similarity">
    <text evidence="2 18">In the C-terminal section; belongs to the transferase hexapeptide repeat family.</text>
</comment>
<evidence type="ECO:0000256" key="13">
    <source>
        <dbReference type="ARBA" id="ARBA00023315"/>
    </source>
</evidence>
<keyword evidence="8 18" id="KW-0677">Repeat</keyword>
<keyword evidence="4 18" id="KW-0963">Cytoplasm</keyword>
<reference evidence="22" key="1">
    <citation type="submission" date="2016-10" db="EMBL/GenBank/DDBJ databases">
        <authorList>
            <person name="Varghese N."/>
            <person name="Submissions S."/>
        </authorList>
    </citation>
    <scope>NUCLEOTIDE SEQUENCE [LARGE SCALE GENOMIC DNA]</scope>
    <source>
        <strain evidence="22">CGMCC 4.3516</strain>
    </source>
</reference>
<dbReference type="SUPFAM" id="SSF51161">
    <property type="entry name" value="Trimeric LpxA-like enzymes"/>
    <property type="match status" value="1"/>
</dbReference>
<dbReference type="InterPro" id="IPR001451">
    <property type="entry name" value="Hexapep"/>
</dbReference>
<comment type="subunit">
    <text evidence="18">Homotrimer.</text>
</comment>
<keyword evidence="14 18" id="KW-0961">Cell wall biogenesis/degradation</keyword>
<keyword evidence="7 18" id="KW-0479">Metal-binding</keyword>
<dbReference type="UniPathway" id="UPA00973"/>
<comment type="pathway">
    <text evidence="18">Bacterial outer membrane biogenesis; LPS lipid A biosynthesis.</text>
</comment>
<name>A0A1G6TX16_9ACTN</name>
<feature type="region of interest" description="Pyrophosphorylase" evidence="18">
    <location>
        <begin position="1"/>
        <end position="234"/>
    </location>
</feature>
<dbReference type="EMBL" id="FNAD01000003">
    <property type="protein sequence ID" value="SDD32835.1"/>
    <property type="molecule type" value="Genomic_DNA"/>
</dbReference>
<dbReference type="GO" id="GO:0000902">
    <property type="term" value="P:cell morphogenesis"/>
    <property type="evidence" value="ECO:0007669"/>
    <property type="project" value="UniProtKB-UniRule"/>
</dbReference>
<dbReference type="NCBIfam" id="NF010932">
    <property type="entry name" value="PRK14352.1"/>
    <property type="match status" value="1"/>
</dbReference>
<comment type="cofactor">
    <cofactor evidence="18">
        <name>Mg(2+)</name>
        <dbReference type="ChEBI" id="CHEBI:18420"/>
    </cofactor>
    <text evidence="18">Binds 1 Mg(2+) ion per subunit.</text>
</comment>
<dbReference type="GO" id="GO:0003977">
    <property type="term" value="F:UDP-N-acetylglucosamine diphosphorylase activity"/>
    <property type="evidence" value="ECO:0007669"/>
    <property type="project" value="UniProtKB-UniRule"/>
</dbReference>
<keyword evidence="12 18" id="KW-0511">Multifunctional enzyme</keyword>
<feature type="binding site" evidence="18">
    <location>
        <position position="174"/>
    </location>
    <ligand>
        <name>UDP-N-acetyl-alpha-D-glucosamine</name>
        <dbReference type="ChEBI" id="CHEBI:57705"/>
    </ligand>
</feature>
<evidence type="ECO:0000256" key="17">
    <source>
        <dbReference type="ARBA" id="ARBA00049628"/>
    </source>
</evidence>
<gene>
    <name evidence="18" type="primary">glmU</name>
    <name evidence="21" type="ORF">SAMN05216270_103167</name>
</gene>
<evidence type="ECO:0000256" key="5">
    <source>
        <dbReference type="ARBA" id="ARBA00022679"/>
    </source>
</evidence>
<organism evidence="21 22">
    <name type="scientific">Glycomyces harbinensis</name>
    <dbReference type="NCBI Taxonomy" id="58114"/>
    <lineage>
        <taxon>Bacteria</taxon>
        <taxon>Bacillati</taxon>
        <taxon>Actinomycetota</taxon>
        <taxon>Actinomycetes</taxon>
        <taxon>Glycomycetales</taxon>
        <taxon>Glycomycetaceae</taxon>
        <taxon>Glycomyces</taxon>
    </lineage>
</organism>
<dbReference type="InterPro" id="IPR050065">
    <property type="entry name" value="GlmU-like"/>
</dbReference>
<comment type="catalytic activity">
    <reaction evidence="16 18">
        <text>N-acetyl-alpha-D-glucosamine 1-phosphate + UTP + H(+) = UDP-N-acetyl-alpha-D-glucosamine + diphosphate</text>
        <dbReference type="Rhea" id="RHEA:13509"/>
        <dbReference type="ChEBI" id="CHEBI:15378"/>
        <dbReference type="ChEBI" id="CHEBI:33019"/>
        <dbReference type="ChEBI" id="CHEBI:46398"/>
        <dbReference type="ChEBI" id="CHEBI:57705"/>
        <dbReference type="ChEBI" id="CHEBI:57776"/>
        <dbReference type="EC" id="2.7.7.23"/>
    </reaction>
</comment>
<dbReference type="EC" id="2.7.7.23" evidence="18"/>
<feature type="binding site" evidence="18">
    <location>
        <position position="77"/>
    </location>
    <ligand>
        <name>UDP-N-acetyl-alpha-D-glucosamine</name>
        <dbReference type="ChEBI" id="CHEBI:57705"/>
    </ligand>
</feature>
<evidence type="ECO:0000256" key="18">
    <source>
        <dbReference type="HAMAP-Rule" id="MF_01631"/>
    </source>
</evidence>
<evidence type="ECO:0000259" key="20">
    <source>
        <dbReference type="Pfam" id="PF12804"/>
    </source>
</evidence>
<comment type="pathway">
    <text evidence="18">Nucleotide-sugar biosynthesis; UDP-N-acetyl-alpha-D-glucosamine biosynthesis; N-acetyl-alpha-D-glucosamine 1-phosphate from alpha-D-glucosamine 6-phosphate (route II): step 2/2.</text>
</comment>
<evidence type="ECO:0000256" key="9">
    <source>
        <dbReference type="ARBA" id="ARBA00022842"/>
    </source>
</evidence>
<feature type="binding site" evidence="18">
    <location>
        <begin position="10"/>
        <end position="13"/>
    </location>
    <ligand>
        <name>UDP-N-acetyl-alpha-D-glucosamine</name>
        <dbReference type="ChEBI" id="CHEBI:57705"/>
    </ligand>
</feature>
<feature type="binding site" evidence="18">
    <location>
        <position position="381"/>
    </location>
    <ligand>
        <name>UDP-N-acetyl-alpha-D-glucosamine</name>
        <dbReference type="ChEBI" id="CHEBI:57705"/>
    </ligand>
</feature>
<dbReference type="HAMAP" id="MF_01631">
    <property type="entry name" value="GlmU"/>
    <property type="match status" value="1"/>
</dbReference>
<dbReference type="GO" id="GO:0071555">
    <property type="term" value="P:cell wall organization"/>
    <property type="evidence" value="ECO:0007669"/>
    <property type="project" value="UniProtKB-KW"/>
</dbReference>
<dbReference type="GO" id="GO:0005737">
    <property type="term" value="C:cytoplasm"/>
    <property type="evidence" value="ECO:0007669"/>
    <property type="project" value="UniProtKB-SubCell"/>
</dbReference>
<dbReference type="InterPro" id="IPR005882">
    <property type="entry name" value="Bifunctional_GlmU"/>
</dbReference>
<evidence type="ECO:0000256" key="3">
    <source>
        <dbReference type="ARBA" id="ARBA00007947"/>
    </source>
</evidence>
<keyword evidence="11 18" id="KW-0573">Peptidoglycan synthesis</keyword>
<keyword evidence="22" id="KW-1185">Reference proteome</keyword>
<proteinExistence type="inferred from homology"/>
<feature type="active site" description="Proton acceptor" evidence="18">
    <location>
        <position position="367"/>
    </location>
</feature>
<evidence type="ECO:0000313" key="21">
    <source>
        <dbReference type="EMBL" id="SDD32835.1"/>
    </source>
</evidence>
<feature type="binding site" evidence="18">
    <location>
        <begin position="390"/>
        <end position="391"/>
    </location>
    <ligand>
        <name>acetyl-CoA</name>
        <dbReference type="ChEBI" id="CHEBI:57288"/>
    </ligand>
</feature>
<feature type="region of interest" description="Disordered" evidence="19">
    <location>
        <begin position="460"/>
        <end position="479"/>
    </location>
</feature>
<evidence type="ECO:0000256" key="15">
    <source>
        <dbReference type="ARBA" id="ARBA00048247"/>
    </source>
</evidence>
<dbReference type="GO" id="GO:0009245">
    <property type="term" value="P:lipid A biosynthetic process"/>
    <property type="evidence" value="ECO:0007669"/>
    <property type="project" value="UniProtKB-UniRule"/>
</dbReference>
<keyword evidence="9 18" id="KW-0460">Magnesium</keyword>
<evidence type="ECO:0000256" key="8">
    <source>
        <dbReference type="ARBA" id="ARBA00022737"/>
    </source>
</evidence>
<feature type="domain" description="MobA-like NTP transferase" evidence="20">
    <location>
        <begin position="7"/>
        <end position="139"/>
    </location>
</feature>
<feature type="binding site" evidence="18">
    <location>
        <position position="24"/>
    </location>
    <ligand>
        <name>UDP-N-acetyl-alpha-D-glucosamine</name>
        <dbReference type="ChEBI" id="CHEBI:57705"/>
    </ligand>
</feature>
<evidence type="ECO:0000256" key="11">
    <source>
        <dbReference type="ARBA" id="ARBA00022984"/>
    </source>
</evidence>
<feature type="binding site" evidence="18">
    <location>
        <position position="232"/>
    </location>
    <ligand>
        <name>Mg(2+)</name>
        <dbReference type="ChEBI" id="CHEBI:18420"/>
    </ligand>
</feature>
<dbReference type="Proteomes" id="UP000198949">
    <property type="component" value="Unassembled WGS sequence"/>
</dbReference>
<dbReference type="InterPro" id="IPR038009">
    <property type="entry name" value="GlmU_C_LbH"/>
</dbReference>
<feature type="binding site" evidence="18">
    <location>
        <position position="159"/>
    </location>
    <ligand>
        <name>UDP-N-acetyl-alpha-D-glucosamine</name>
        <dbReference type="ChEBI" id="CHEBI:57705"/>
    </ligand>
</feature>
<evidence type="ECO:0000256" key="19">
    <source>
        <dbReference type="SAM" id="MobiDB-lite"/>
    </source>
</evidence>
<comment type="pathway">
    <text evidence="18">Nucleotide-sugar biosynthesis; UDP-N-acetyl-alpha-D-glucosamine biosynthesis; UDP-N-acetyl-alpha-D-glucosamine from N-acetyl-alpha-D-glucosamine 1-phosphate: step 1/1.</text>
</comment>
<dbReference type="NCBIfam" id="NF010934">
    <property type="entry name" value="PRK14354.1"/>
    <property type="match status" value="1"/>
</dbReference>
<dbReference type="InterPro" id="IPR018357">
    <property type="entry name" value="Hexapep_transf_CS"/>
</dbReference>
<feature type="binding site" evidence="18">
    <location>
        <position position="370"/>
    </location>
    <ligand>
        <name>UDP-N-acetyl-alpha-D-glucosamine</name>
        <dbReference type="ChEBI" id="CHEBI:57705"/>
    </ligand>
</feature>
<keyword evidence="13 18" id="KW-0012">Acyltransferase</keyword>
<comment type="subcellular location">
    <subcellularLocation>
        <location evidence="1 18">Cytoplasm</location>
    </subcellularLocation>
</comment>
<dbReference type="RefSeq" id="WP_091030757.1">
    <property type="nucleotide sequence ID" value="NZ_FNAD01000003.1"/>
</dbReference>
<dbReference type="AlphaFoldDB" id="A0A1G6TX16"/>
<dbReference type="Gene3D" id="2.160.10.10">
    <property type="entry name" value="Hexapeptide repeat proteins"/>
    <property type="match status" value="1"/>
</dbReference>
<dbReference type="PANTHER" id="PTHR43584:SF3">
    <property type="entry name" value="BIFUNCTIONAL PROTEIN GLMU"/>
    <property type="match status" value="1"/>
</dbReference>
<evidence type="ECO:0000256" key="6">
    <source>
        <dbReference type="ARBA" id="ARBA00022695"/>
    </source>
</evidence>
<dbReference type="Pfam" id="PF12804">
    <property type="entry name" value="NTP_transf_3"/>
    <property type="match status" value="1"/>
</dbReference>
<protein>
    <recommendedName>
        <fullName evidence="18">Bifunctional protein GlmU</fullName>
    </recommendedName>
    <domain>
        <recommendedName>
            <fullName evidence="18">UDP-N-acetylglucosamine pyrophosphorylase</fullName>
            <ecNumber evidence="18">2.7.7.23</ecNumber>
        </recommendedName>
        <alternativeName>
            <fullName evidence="18">N-acetylglucosamine-1-phosphate uridyltransferase</fullName>
        </alternativeName>
    </domain>
    <domain>
        <recommendedName>
            <fullName evidence="18">Glucosamine-1-phosphate N-acetyltransferase</fullName>
            <ecNumber evidence="18">2.3.1.157</ecNumber>
        </recommendedName>
    </domain>
</protein>
<dbReference type="GO" id="GO:0008360">
    <property type="term" value="P:regulation of cell shape"/>
    <property type="evidence" value="ECO:0007669"/>
    <property type="project" value="UniProtKB-KW"/>
</dbReference>
<feature type="binding site" evidence="18">
    <location>
        <position position="232"/>
    </location>
    <ligand>
        <name>UDP-N-acetyl-alpha-D-glucosamine</name>
        <dbReference type="ChEBI" id="CHEBI:57705"/>
    </ligand>
</feature>
<accession>A0A1G6TX16</accession>
<dbReference type="PANTHER" id="PTHR43584">
    <property type="entry name" value="NUCLEOTIDYL TRANSFERASE"/>
    <property type="match status" value="1"/>
</dbReference>
<keyword evidence="6 18" id="KW-0548">Nucleotidyltransferase</keyword>
<dbReference type="SUPFAM" id="SSF53448">
    <property type="entry name" value="Nucleotide-diphospho-sugar transferases"/>
    <property type="match status" value="1"/>
</dbReference>
<dbReference type="GO" id="GO:0000287">
    <property type="term" value="F:magnesium ion binding"/>
    <property type="evidence" value="ECO:0007669"/>
    <property type="project" value="UniProtKB-UniRule"/>
</dbReference>
<comment type="similarity">
    <text evidence="3 18">In the N-terminal section; belongs to the N-acetylglucosamine-1-phosphate uridyltransferase family.</text>
</comment>
<feature type="binding site" evidence="18">
    <location>
        <position position="444"/>
    </location>
    <ligand>
        <name>acetyl-CoA</name>
        <dbReference type="ChEBI" id="CHEBI:57288"/>
    </ligand>
</feature>
<feature type="binding site" evidence="18">
    <location>
        <position position="144"/>
    </location>
    <ligand>
        <name>UDP-N-acetyl-alpha-D-glucosamine</name>
        <dbReference type="ChEBI" id="CHEBI:57705"/>
    </ligand>
</feature>
<sequence>MSSERSAIILAAGLGTRMKSAKPKVLHELLGRSLVGHVLRSVKSIGPERQIVVVGAAADQVRAHLDEVAPKVATVFQDRQLGTGHAVRVAMEANPDLTGSVLVAAGDTPLLRSDTLAELVEVHEKTGNAVTVLTAIVEDPHGLGRIVRDGDGSVLRIVEHRDADPEERAIQEVNSAIYAFDADVLREQLGKLSTANDQGELYLTDVLELSREAGHAVGAVVVDDPTEVLGCNDRAQLAALRRILQQRINTELMKSGVTMEDPETTWIDATAKVAPDVLIHPGVQLKGATAVDAGAEIGPDTTLTDTIVRSGAVVVRSHADQATIGENAHVGPFAHLRPASKLAERAKIGAFVETKNAEIGAGAKANHLAYLGDATVGADANIGCGVITANYDGVHKHHTEIGEAAFIGCDTVLVAPVSVGDGAYIGAGSTIVKDVEPGDLGVARARQASLDGWVARKRPGTVSDKAAKRAKGEAGVSEA</sequence>
<comment type="catalytic activity">
    <reaction evidence="15 18">
        <text>alpha-D-glucosamine 1-phosphate + acetyl-CoA = N-acetyl-alpha-D-glucosamine 1-phosphate + CoA + H(+)</text>
        <dbReference type="Rhea" id="RHEA:13725"/>
        <dbReference type="ChEBI" id="CHEBI:15378"/>
        <dbReference type="ChEBI" id="CHEBI:57287"/>
        <dbReference type="ChEBI" id="CHEBI:57288"/>
        <dbReference type="ChEBI" id="CHEBI:57776"/>
        <dbReference type="ChEBI" id="CHEBI:58516"/>
        <dbReference type="EC" id="2.3.1.157"/>
    </reaction>
</comment>
<evidence type="ECO:0000256" key="1">
    <source>
        <dbReference type="ARBA" id="ARBA00004496"/>
    </source>
</evidence>
<feature type="region of interest" description="N-acetyltransferase" evidence="18">
    <location>
        <begin position="256"/>
        <end position="479"/>
    </location>
</feature>
<dbReference type="GO" id="GO:0019134">
    <property type="term" value="F:glucosamine-1-phosphate N-acetyltransferase activity"/>
    <property type="evidence" value="ECO:0007669"/>
    <property type="project" value="UniProtKB-UniRule"/>
</dbReference>
<keyword evidence="10 18" id="KW-0133">Cell shape</keyword>
<dbReference type="InterPro" id="IPR029044">
    <property type="entry name" value="Nucleotide-diphossugar_trans"/>
</dbReference>
<dbReference type="NCBIfam" id="TIGR01173">
    <property type="entry name" value="glmU"/>
    <property type="match status" value="1"/>
</dbReference>
<dbReference type="OrthoDB" id="9775031at2"/>
<keyword evidence="5 18" id="KW-0808">Transferase</keyword>
<dbReference type="PROSITE" id="PS00101">
    <property type="entry name" value="HEXAPEP_TRANSFERASES"/>
    <property type="match status" value="1"/>
</dbReference>
<feature type="binding site" evidence="18">
    <location>
        <position position="107"/>
    </location>
    <ligand>
        <name>Mg(2+)</name>
        <dbReference type="ChEBI" id="CHEBI:18420"/>
    </ligand>
</feature>
<dbReference type="STRING" id="58114.SAMN05216270_103167"/>
<evidence type="ECO:0000256" key="14">
    <source>
        <dbReference type="ARBA" id="ARBA00023316"/>
    </source>
</evidence>
<evidence type="ECO:0000256" key="16">
    <source>
        <dbReference type="ARBA" id="ARBA00048493"/>
    </source>
</evidence>
<dbReference type="GO" id="GO:0006048">
    <property type="term" value="P:UDP-N-acetylglucosamine biosynthetic process"/>
    <property type="evidence" value="ECO:0007669"/>
    <property type="project" value="UniProtKB-UniPathway"/>
</dbReference>
<evidence type="ECO:0000256" key="7">
    <source>
        <dbReference type="ARBA" id="ARBA00022723"/>
    </source>
</evidence>
<feature type="binding site" evidence="18">
    <location>
        <begin position="82"/>
        <end position="83"/>
    </location>
    <ligand>
        <name>UDP-N-acetyl-alpha-D-glucosamine</name>
        <dbReference type="ChEBI" id="CHEBI:57705"/>
    </ligand>
</feature>
<feature type="binding site" evidence="18">
    <location>
        <position position="355"/>
    </location>
    <ligand>
        <name>UDP-N-acetyl-alpha-D-glucosamine</name>
        <dbReference type="ChEBI" id="CHEBI:57705"/>
    </ligand>
</feature>
<dbReference type="UniPathway" id="UPA00113">
    <property type="reaction ID" value="UER00532"/>
</dbReference>
<evidence type="ECO:0000256" key="12">
    <source>
        <dbReference type="ARBA" id="ARBA00023268"/>
    </source>
</evidence>
<dbReference type="CDD" id="cd03353">
    <property type="entry name" value="LbH_GlmU_C"/>
    <property type="match status" value="1"/>
</dbReference>
<dbReference type="GO" id="GO:0009252">
    <property type="term" value="P:peptidoglycan biosynthetic process"/>
    <property type="evidence" value="ECO:0007669"/>
    <property type="project" value="UniProtKB-UniRule"/>
</dbReference>
<dbReference type="EC" id="2.3.1.157" evidence="18"/>
<evidence type="ECO:0000256" key="4">
    <source>
        <dbReference type="ARBA" id="ARBA00022490"/>
    </source>
</evidence>
<dbReference type="Gene3D" id="3.90.550.10">
    <property type="entry name" value="Spore Coat Polysaccharide Biosynthesis Protein SpsA, Chain A"/>
    <property type="match status" value="1"/>
</dbReference>
<dbReference type="CDD" id="cd02540">
    <property type="entry name" value="GT2_GlmU_N_bac"/>
    <property type="match status" value="1"/>
</dbReference>